<proteinExistence type="predicted"/>
<accession>A0ABT1JRK5</accession>
<dbReference type="InterPro" id="IPR025447">
    <property type="entry name" value="DUF4192"/>
</dbReference>
<dbReference type="EMBL" id="JAMZEC010000001">
    <property type="protein sequence ID" value="MCP2343987.1"/>
    <property type="molecule type" value="Genomic_DNA"/>
</dbReference>
<evidence type="ECO:0000313" key="2">
    <source>
        <dbReference type="Proteomes" id="UP001320766"/>
    </source>
</evidence>
<dbReference type="Proteomes" id="UP001320766">
    <property type="component" value="Unassembled WGS sequence"/>
</dbReference>
<reference evidence="1 2" key="1">
    <citation type="submission" date="2022-06" db="EMBL/GenBank/DDBJ databases">
        <title>Sequencing the genomes of 1000 actinobacteria strains.</title>
        <authorList>
            <person name="Klenk H.-P."/>
        </authorList>
    </citation>
    <scope>NUCLEOTIDE SEQUENCE [LARGE SCALE GENOMIC DNA]</scope>
    <source>
        <strain evidence="1 2">DSM 44170</strain>
    </source>
</reference>
<evidence type="ECO:0000313" key="1">
    <source>
        <dbReference type="EMBL" id="MCP2343987.1"/>
    </source>
</evidence>
<dbReference type="RefSeq" id="WP_253764963.1">
    <property type="nucleotide sequence ID" value="NZ_BAAAVE010000001.1"/>
</dbReference>
<name>A0ABT1JRK5_9ACTN</name>
<sequence length="358" mass="38942">MPDSPDSNDHAVSLKDPADFIAIVPYLLGFHPDRSLVAMAFDGDALKGVIRFDLPDLSEDAPEAATYCARLLAQNGARYVFLIGYGSGQQVTPIMDGLFAAVTRAGIEILDMVRCEGDRFWSYICKDPHCCSPEGVPYDVAGSHVAAGAVLAGRVAMPDRDSFARTLEPVEGPERQAVRTATAAARARAESLIPTVDAGYWFGEGTRHVRDCLDHVRAGRPIPVEELAWLGVLLTGIQIRDIALTFQDEYGDEVSHRFWTEVTRRLEPEYVPAAAVNLALLAYRAGDGALARLAAERALRADPDYRFAHMILFALNAGVPPMGIKEIDFADLAREITALSERSPRGAQPVLPEPLSDN</sequence>
<evidence type="ECO:0008006" key="3">
    <source>
        <dbReference type="Google" id="ProtNLM"/>
    </source>
</evidence>
<organism evidence="1 2">
    <name type="scientific">Nonomuraea roseoviolacea subsp. carminata</name>
    <dbReference type="NCBI Taxonomy" id="160689"/>
    <lineage>
        <taxon>Bacteria</taxon>
        <taxon>Bacillati</taxon>
        <taxon>Actinomycetota</taxon>
        <taxon>Actinomycetes</taxon>
        <taxon>Streptosporangiales</taxon>
        <taxon>Streptosporangiaceae</taxon>
        <taxon>Nonomuraea</taxon>
    </lineage>
</organism>
<gene>
    <name evidence="1" type="ORF">HD595_000109</name>
</gene>
<comment type="caution">
    <text evidence="1">The sequence shown here is derived from an EMBL/GenBank/DDBJ whole genome shotgun (WGS) entry which is preliminary data.</text>
</comment>
<protein>
    <recommendedName>
        <fullName evidence="3">DUF4192 domain-containing protein</fullName>
    </recommendedName>
</protein>
<dbReference type="Pfam" id="PF13830">
    <property type="entry name" value="DUF4192"/>
    <property type="match status" value="1"/>
</dbReference>
<keyword evidence="2" id="KW-1185">Reference proteome</keyword>